<dbReference type="EMBL" id="JBAWKY010000002">
    <property type="protein sequence ID" value="MEI4462792.1"/>
    <property type="molecule type" value="Genomic_DNA"/>
</dbReference>
<evidence type="ECO:0000313" key="2">
    <source>
        <dbReference type="Proteomes" id="UP001387110"/>
    </source>
</evidence>
<keyword evidence="2" id="KW-1185">Reference proteome</keyword>
<gene>
    <name evidence="1" type="ORF">SZL87_10175</name>
</gene>
<reference evidence="1 2" key="1">
    <citation type="submission" date="2023-12" db="EMBL/GenBank/DDBJ databases">
        <authorList>
            <person name="Easwaran N."/>
            <person name="Lazarus H.P.S."/>
        </authorList>
    </citation>
    <scope>NUCLEOTIDE SEQUENCE [LARGE SCALE GENOMIC DNA]</scope>
    <source>
        <strain evidence="1 2">VIT-2023</strain>
    </source>
</reference>
<proteinExistence type="predicted"/>
<protein>
    <submittedName>
        <fullName evidence="1">Uncharacterized protein</fullName>
    </submittedName>
</protein>
<name>A0ABU8EL27_9BACL</name>
<accession>A0ABU8EL27</accession>
<organism evidence="1 2">
    <name type="scientific">Exiguobacterium indicum</name>
    <dbReference type="NCBI Taxonomy" id="296995"/>
    <lineage>
        <taxon>Bacteria</taxon>
        <taxon>Bacillati</taxon>
        <taxon>Bacillota</taxon>
        <taxon>Bacilli</taxon>
        <taxon>Bacillales</taxon>
        <taxon>Bacillales Family XII. Incertae Sedis</taxon>
        <taxon>Exiguobacterium</taxon>
    </lineage>
</organism>
<sequence length="205" mass="24496">MNRIERFEFEFEEKAGDRLPLFTYLEQQQSDWSSLQDDEAREGNFHVSMWISGEKISWSYDVRERDEATQAYRFSIFMQRWKNIWEWDQQRHLLSGNAFGIHQTLADSVRTSAKSEAHLEWALNELAGYDAEGLLFYFGPGPWDDFQDADDELDMFLEFDEINSKEKMRTEGLYFDYDTQRWIDIPASLPVIGETMLVMYRQLYE</sequence>
<comment type="caution">
    <text evidence="1">The sequence shown here is derived from an EMBL/GenBank/DDBJ whole genome shotgun (WGS) entry which is preliminary data.</text>
</comment>
<dbReference type="Proteomes" id="UP001387110">
    <property type="component" value="Unassembled WGS sequence"/>
</dbReference>
<evidence type="ECO:0000313" key="1">
    <source>
        <dbReference type="EMBL" id="MEI4462792.1"/>
    </source>
</evidence>
<dbReference type="RefSeq" id="WP_336449297.1">
    <property type="nucleotide sequence ID" value="NZ_JBAWKY010000002.1"/>
</dbReference>